<name>A0ABD0T0A5_LOXSC</name>
<keyword evidence="2" id="KW-0732">Signal</keyword>
<comment type="caution">
    <text evidence="3">The sequence shown here is derived from an EMBL/GenBank/DDBJ whole genome shotgun (WGS) entry which is preliminary data.</text>
</comment>
<sequence>MCLSVTVITLLLFIKTKADSIEHGDHFNNAYAPPTVNFHEIFSNSLSLLAEEPTLTTASKDEDIHLTNIPSDFVEFRPIKPEVPTTQTPPPPMFILNASYLKKENVTNEHQNATSTTTTPPPSSSPIPEDSSVKVIPIEENYQRGVLDLLFPAARVRNFKGMFDTFRKILSHTFRKR</sequence>
<evidence type="ECO:0000256" key="2">
    <source>
        <dbReference type="SAM" id="SignalP"/>
    </source>
</evidence>
<dbReference type="Proteomes" id="UP001549921">
    <property type="component" value="Unassembled WGS sequence"/>
</dbReference>
<evidence type="ECO:0000313" key="4">
    <source>
        <dbReference type="Proteomes" id="UP001549921"/>
    </source>
</evidence>
<accession>A0ABD0T0A5</accession>
<reference evidence="3 4" key="1">
    <citation type="submission" date="2024-06" db="EMBL/GenBank/DDBJ databases">
        <title>A chromosome-level genome assembly of beet webworm, Loxostege sticticalis.</title>
        <authorList>
            <person name="Zhang Y."/>
        </authorList>
    </citation>
    <scope>NUCLEOTIDE SEQUENCE [LARGE SCALE GENOMIC DNA]</scope>
    <source>
        <strain evidence="3">AQ028</strain>
        <tissue evidence="3">Male pupae</tissue>
    </source>
</reference>
<dbReference type="AlphaFoldDB" id="A0ABD0T0A5"/>
<dbReference type="EMBL" id="JBEDNZ010000014">
    <property type="protein sequence ID" value="KAL0829915.1"/>
    <property type="molecule type" value="Genomic_DNA"/>
</dbReference>
<evidence type="ECO:0000256" key="1">
    <source>
        <dbReference type="SAM" id="MobiDB-lite"/>
    </source>
</evidence>
<organism evidence="3 4">
    <name type="scientific">Loxostege sticticalis</name>
    <name type="common">Beet webworm moth</name>
    <dbReference type="NCBI Taxonomy" id="481309"/>
    <lineage>
        <taxon>Eukaryota</taxon>
        <taxon>Metazoa</taxon>
        <taxon>Ecdysozoa</taxon>
        <taxon>Arthropoda</taxon>
        <taxon>Hexapoda</taxon>
        <taxon>Insecta</taxon>
        <taxon>Pterygota</taxon>
        <taxon>Neoptera</taxon>
        <taxon>Endopterygota</taxon>
        <taxon>Lepidoptera</taxon>
        <taxon>Glossata</taxon>
        <taxon>Ditrysia</taxon>
        <taxon>Pyraloidea</taxon>
        <taxon>Crambidae</taxon>
        <taxon>Pyraustinae</taxon>
        <taxon>Loxostege</taxon>
    </lineage>
</organism>
<feature type="chain" id="PRO_5044811275" evidence="2">
    <location>
        <begin position="19"/>
        <end position="177"/>
    </location>
</feature>
<protein>
    <submittedName>
        <fullName evidence="3">Uncharacterized protein</fullName>
    </submittedName>
</protein>
<gene>
    <name evidence="3" type="ORF">ABMA28_003389</name>
</gene>
<evidence type="ECO:0000313" key="3">
    <source>
        <dbReference type="EMBL" id="KAL0829915.1"/>
    </source>
</evidence>
<proteinExistence type="predicted"/>
<feature type="region of interest" description="Disordered" evidence="1">
    <location>
        <begin position="107"/>
        <end position="134"/>
    </location>
</feature>
<feature type="signal peptide" evidence="2">
    <location>
        <begin position="1"/>
        <end position="18"/>
    </location>
</feature>